<name>A0AA38GC27_TAXCH</name>
<feature type="domain" description="Fungal lipase-type" evidence="1">
    <location>
        <begin position="139"/>
        <end position="202"/>
    </location>
</feature>
<dbReference type="SUPFAM" id="SSF53474">
    <property type="entry name" value="alpha/beta-Hydrolases"/>
    <property type="match status" value="1"/>
</dbReference>
<dbReference type="EMBL" id="JAHRHJ020000004">
    <property type="protein sequence ID" value="KAH9319109.1"/>
    <property type="molecule type" value="Genomic_DNA"/>
</dbReference>
<protein>
    <recommendedName>
        <fullName evidence="1">Fungal lipase-type domain-containing protein</fullName>
    </recommendedName>
</protein>
<evidence type="ECO:0000259" key="1">
    <source>
        <dbReference type="Pfam" id="PF01764"/>
    </source>
</evidence>
<sequence length="372" mass="42344">MATPLMADPDGIDVTGLSHLVDPNWEDQTDRRCIAAALVEVVYQRQRNDKRVDQWSALLPFKVKEEIIIKDEQGKSILIGVIFEWVGRSKLASGCAGKPPSEVVAFRGTVWKSEIRLGDFSENVNVALARMDSLSRVGMALKYLQRSIQRHGPDNIWIVGHSLGASIALAAVRKLSREEREKLEAHLFNPPFISPRLPELKFFEMVGRLLSKIRNGSPSLPFPQLEGIYKGIQGACDVVALRMGLQDDNRLLELYGEFIGVGNWIPNLYVNKKDLVCCTYISYLETWKGIYTHKSHLVHETMKHLFCFEVANKRTPWHMVPSAKLFVAVTNNNYHSLCQWWLKDLQIQSIHDYVPPKEIIQWNANTIETNLP</sequence>
<gene>
    <name evidence="2" type="ORF">KI387_020878</name>
</gene>
<proteinExistence type="predicted"/>
<dbReference type="PANTHER" id="PTHR31479">
    <property type="entry name" value="ALPHA/BETA-HYDROLASES SUPERFAMILY PROTEIN"/>
    <property type="match status" value="1"/>
</dbReference>
<keyword evidence="3" id="KW-1185">Reference proteome</keyword>
<dbReference type="PANTHER" id="PTHR31479:SF2">
    <property type="entry name" value="ALPHA_BETA-HYDROLASES SUPERFAMILY PROTEIN"/>
    <property type="match status" value="1"/>
</dbReference>
<dbReference type="InterPro" id="IPR002921">
    <property type="entry name" value="Fungal_lipase-type"/>
</dbReference>
<dbReference type="Pfam" id="PF01764">
    <property type="entry name" value="Lipase_3"/>
    <property type="match status" value="1"/>
</dbReference>
<dbReference type="Gene3D" id="3.40.50.1820">
    <property type="entry name" value="alpha/beta hydrolase"/>
    <property type="match status" value="1"/>
</dbReference>
<comment type="caution">
    <text evidence="2">The sequence shown here is derived from an EMBL/GenBank/DDBJ whole genome shotgun (WGS) entry which is preliminary data.</text>
</comment>
<dbReference type="GO" id="GO:0006629">
    <property type="term" value="P:lipid metabolic process"/>
    <property type="evidence" value="ECO:0007669"/>
    <property type="project" value="InterPro"/>
</dbReference>
<evidence type="ECO:0000313" key="3">
    <source>
        <dbReference type="Proteomes" id="UP000824469"/>
    </source>
</evidence>
<dbReference type="Proteomes" id="UP000824469">
    <property type="component" value="Unassembled WGS sequence"/>
</dbReference>
<reference evidence="2 3" key="1">
    <citation type="journal article" date="2021" name="Nat. Plants">
        <title>The Taxus genome provides insights into paclitaxel biosynthesis.</title>
        <authorList>
            <person name="Xiong X."/>
            <person name="Gou J."/>
            <person name="Liao Q."/>
            <person name="Li Y."/>
            <person name="Zhou Q."/>
            <person name="Bi G."/>
            <person name="Li C."/>
            <person name="Du R."/>
            <person name="Wang X."/>
            <person name="Sun T."/>
            <person name="Guo L."/>
            <person name="Liang H."/>
            <person name="Lu P."/>
            <person name="Wu Y."/>
            <person name="Zhang Z."/>
            <person name="Ro D.K."/>
            <person name="Shang Y."/>
            <person name="Huang S."/>
            <person name="Yan J."/>
        </authorList>
    </citation>
    <scope>NUCLEOTIDE SEQUENCE [LARGE SCALE GENOMIC DNA]</scope>
    <source>
        <strain evidence="2">Ta-2019</strain>
    </source>
</reference>
<evidence type="ECO:0000313" key="2">
    <source>
        <dbReference type="EMBL" id="KAH9319109.1"/>
    </source>
</evidence>
<dbReference type="InterPro" id="IPR029058">
    <property type="entry name" value="AB_hydrolase_fold"/>
</dbReference>
<accession>A0AA38GC27</accession>
<dbReference type="AlphaFoldDB" id="A0AA38GC27"/>
<organism evidence="2 3">
    <name type="scientific">Taxus chinensis</name>
    <name type="common">Chinese yew</name>
    <name type="synonym">Taxus wallichiana var. chinensis</name>
    <dbReference type="NCBI Taxonomy" id="29808"/>
    <lineage>
        <taxon>Eukaryota</taxon>
        <taxon>Viridiplantae</taxon>
        <taxon>Streptophyta</taxon>
        <taxon>Embryophyta</taxon>
        <taxon>Tracheophyta</taxon>
        <taxon>Spermatophyta</taxon>
        <taxon>Pinopsida</taxon>
        <taxon>Pinidae</taxon>
        <taxon>Conifers II</taxon>
        <taxon>Cupressales</taxon>
        <taxon>Taxaceae</taxon>
        <taxon>Taxus</taxon>
    </lineage>
</organism>